<dbReference type="InterPro" id="IPR036188">
    <property type="entry name" value="FAD/NAD-bd_sf"/>
</dbReference>
<reference evidence="4" key="1">
    <citation type="journal article" date="2019" name="Int. J. Syst. Evol. Microbiol.">
        <title>The Global Catalogue of Microorganisms (GCM) 10K type strain sequencing project: providing services to taxonomists for standard genome sequencing and annotation.</title>
        <authorList>
            <consortium name="The Broad Institute Genomics Platform"/>
            <consortium name="The Broad Institute Genome Sequencing Center for Infectious Disease"/>
            <person name="Wu L."/>
            <person name="Ma J."/>
        </authorList>
    </citation>
    <scope>NUCLEOTIDE SEQUENCE [LARGE SCALE GENOMIC DNA]</scope>
    <source>
        <strain evidence="4">JCM 31202</strain>
    </source>
</reference>
<dbReference type="CDD" id="cd11029">
    <property type="entry name" value="CYP107-like"/>
    <property type="match status" value="1"/>
</dbReference>
<dbReference type="InterPro" id="IPR017972">
    <property type="entry name" value="Cyt_P450_CS"/>
</dbReference>
<dbReference type="InterPro" id="IPR002397">
    <property type="entry name" value="Cyt_P450_B"/>
</dbReference>
<dbReference type="InterPro" id="IPR001128">
    <property type="entry name" value="Cyt_P450"/>
</dbReference>
<dbReference type="Proteomes" id="UP001596972">
    <property type="component" value="Unassembled WGS sequence"/>
</dbReference>
<dbReference type="SUPFAM" id="SSF48264">
    <property type="entry name" value="Cytochrome P450"/>
    <property type="match status" value="1"/>
</dbReference>
<evidence type="ECO:0000259" key="2">
    <source>
        <dbReference type="Pfam" id="PF01266"/>
    </source>
</evidence>
<proteinExistence type="inferred from homology"/>
<dbReference type="PROSITE" id="PS00086">
    <property type="entry name" value="CYTOCHROME_P450"/>
    <property type="match status" value="1"/>
</dbReference>
<comment type="similarity">
    <text evidence="1">Belongs to the cytochrome P450 family.</text>
</comment>
<dbReference type="Gene3D" id="1.10.630.10">
    <property type="entry name" value="Cytochrome P450"/>
    <property type="match status" value="1"/>
</dbReference>
<dbReference type="Gene3D" id="3.30.9.10">
    <property type="entry name" value="D-Amino Acid Oxidase, subunit A, domain 2"/>
    <property type="match status" value="1"/>
</dbReference>
<dbReference type="InterPro" id="IPR036396">
    <property type="entry name" value="Cyt_P450_sf"/>
</dbReference>
<sequence>MTGVVVIGGGVIGLSVAAHLARDGVETTLLERGELGSGASRATADVLRSYFAGDPDGSRLAARSLRAYAASGVPMRRVGYLVLFTDPGQVAAFEAELPAQRDAGVRVELIGADEARRRNPLVEEPDLLAAAWSPDAFVSDTGRIVRWFAQEAERAGAVLRTHCEVTAVDADAGRVETPDGPVTAGAIVCAAGAWSPWITSAAGVDVALTGAAVQELLITGPIPGLPEIPVTLHAASGLLTRARDGALLIGMGHPGTDREEWLARVKSRLARTCPAVDPADLRTAMTGPRDASPDRSAFIGRRPGTPMFLYATGFSGHGLCQAPAAGEVVSALYHGRDPGIAPDRLAAARLRPDRIVIDGRMRDVHEQNERLRRAGPVVPVELPGPVRAWAVTRNDALQAALVHPDLSKELRHWADWADGRVPRDWPLSNIVTAQSMITKEGAEHRRLRALVNKAFTARHVDRLRPRIAHHAAALLDALAGHAPGPVDLRLHYAYPLPRNVICELVGMPETWHADLHKLTDSLIRVTDDADYAASRMGTLRELFAEVIDLRRREPGDDLTSALIAVRDEEGRRLTERELHDMVMTLFIAGHETTINLITNAARALLAHPGELARLRSGTLPWSAAVEETLRWDSPVAYFPMRYAVRDVDLGGVRIGAGDAVVACYAAAGRDGRRYADADRFRPSDPPADHLSFGHGEHFCLGAALARTEAEIALESLFTAFPDLAPAGPSEGLEPLATPLSNSVRTLPVMLGSPA</sequence>
<comment type="caution">
    <text evidence="3">The sequence shown here is derived from an EMBL/GenBank/DDBJ whole genome shotgun (WGS) entry which is preliminary data.</text>
</comment>
<dbReference type="Gene3D" id="3.50.50.60">
    <property type="entry name" value="FAD/NAD(P)-binding domain"/>
    <property type="match status" value="1"/>
</dbReference>
<dbReference type="SUPFAM" id="SSF51905">
    <property type="entry name" value="FAD/NAD(P)-binding domain"/>
    <property type="match status" value="1"/>
</dbReference>
<accession>A0ABW3EHI2</accession>
<feature type="domain" description="FAD dependent oxidoreductase" evidence="2">
    <location>
        <begin position="4"/>
        <end position="331"/>
    </location>
</feature>
<gene>
    <name evidence="3" type="ORF">ACFQ11_05170</name>
</gene>
<organism evidence="3 4">
    <name type="scientific">Actinomadura sediminis</name>
    <dbReference type="NCBI Taxonomy" id="1038904"/>
    <lineage>
        <taxon>Bacteria</taxon>
        <taxon>Bacillati</taxon>
        <taxon>Actinomycetota</taxon>
        <taxon>Actinomycetes</taxon>
        <taxon>Streptosporangiales</taxon>
        <taxon>Thermomonosporaceae</taxon>
        <taxon>Actinomadura</taxon>
    </lineage>
</organism>
<dbReference type="PANTHER" id="PTHR46696">
    <property type="entry name" value="P450, PUTATIVE (EUROFUNG)-RELATED"/>
    <property type="match status" value="1"/>
</dbReference>
<protein>
    <submittedName>
        <fullName evidence="3">FAD-dependent oxidoreductase</fullName>
    </submittedName>
</protein>
<evidence type="ECO:0000313" key="3">
    <source>
        <dbReference type="EMBL" id="MFD0899771.1"/>
    </source>
</evidence>
<dbReference type="RefSeq" id="WP_378296656.1">
    <property type="nucleotide sequence ID" value="NZ_JBHTJA010000005.1"/>
</dbReference>
<dbReference type="PRINTS" id="PR00359">
    <property type="entry name" value="BP450"/>
</dbReference>
<name>A0ABW3EHI2_9ACTN</name>
<dbReference type="Pfam" id="PF00067">
    <property type="entry name" value="p450"/>
    <property type="match status" value="1"/>
</dbReference>
<keyword evidence="4" id="KW-1185">Reference proteome</keyword>
<dbReference type="PANTHER" id="PTHR46696:SF1">
    <property type="entry name" value="CYTOCHROME P450 YJIB-RELATED"/>
    <property type="match status" value="1"/>
</dbReference>
<evidence type="ECO:0000313" key="4">
    <source>
        <dbReference type="Proteomes" id="UP001596972"/>
    </source>
</evidence>
<evidence type="ECO:0000256" key="1">
    <source>
        <dbReference type="ARBA" id="ARBA00010617"/>
    </source>
</evidence>
<dbReference type="InterPro" id="IPR006076">
    <property type="entry name" value="FAD-dep_OxRdtase"/>
</dbReference>
<dbReference type="EMBL" id="JBHTJA010000005">
    <property type="protein sequence ID" value="MFD0899771.1"/>
    <property type="molecule type" value="Genomic_DNA"/>
</dbReference>
<dbReference type="Pfam" id="PF01266">
    <property type="entry name" value="DAO"/>
    <property type="match status" value="1"/>
</dbReference>